<dbReference type="GO" id="GO:0016787">
    <property type="term" value="F:hydrolase activity"/>
    <property type="evidence" value="ECO:0007669"/>
    <property type="project" value="InterPro"/>
</dbReference>
<evidence type="ECO:0000313" key="3">
    <source>
        <dbReference type="EMBL" id="KAF2423677.1"/>
    </source>
</evidence>
<accession>A0A9P4NJ23</accession>
<feature type="signal peptide" evidence="1">
    <location>
        <begin position="1"/>
        <end position="24"/>
    </location>
</feature>
<keyword evidence="1" id="KW-0732">Signal</keyword>
<dbReference type="PANTHER" id="PTHR43695:SF2">
    <property type="entry name" value="PUTATIVE (AFU_ORTHOLOGUE AFUA_2G17250)-RELATED"/>
    <property type="match status" value="1"/>
</dbReference>
<proteinExistence type="predicted"/>
<sequence length="263" mass="27793">MFFSSPSFLILALLAPVLSSFVYAIPLADPDSESDGESSNGKPIAFVLTGDSTTAKAGGWGDGFITFIEKPNIGTNHGKGGATTVSFKSGGNWGKAMDDVKKHVGQFQVYVTIQFGHNDQKQPAGISISQFQKNLAAMAAEVKSAGAIPILVTSLTRRTFQGNKVVENLSNERTAAMAAAKSGGYKFIDLNVESTRYVNAIGQSNANKYNLAEKDFTHLNDHGGVVFGRMVADLISQAIPEAGKAFKKNEAISSAIKAGKPAK</sequence>
<dbReference type="AlphaFoldDB" id="A0A9P4NJ23"/>
<dbReference type="InterPro" id="IPR013830">
    <property type="entry name" value="SGNH_hydro"/>
</dbReference>
<reference evidence="3" key="1">
    <citation type="journal article" date="2020" name="Stud. Mycol.">
        <title>101 Dothideomycetes genomes: a test case for predicting lifestyles and emergence of pathogens.</title>
        <authorList>
            <person name="Haridas S."/>
            <person name="Albert R."/>
            <person name="Binder M."/>
            <person name="Bloem J."/>
            <person name="Labutti K."/>
            <person name="Salamov A."/>
            <person name="Andreopoulos B."/>
            <person name="Baker S."/>
            <person name="Barry K."/>
            <person name="Bills G."/>
            <person name="Bluhm B."/>
            <person name="Cannon C."/>
            <person name="Castanera R."/>
            <person name="Culley D."/>
            <person name="Daum C."/>
            <person name="Ezra D."/>
            <person name="Gonzalez J."/>
            <person name="Henrissat B."/>
            <person name="Kuo A."/>
            <person name="Liang C."/>
            <person name="Lipzen A."/>
            <person name="Lutzoni F."/>
            <person name="Magnuson J."/>
            <person name="Mondo S."/>
            <person name="Nolan M."/>
            <person name="Ohm R."/>
            <person name="Pangilinan J."/>
            <person name="Park H.-J."/>
            <person name="Ramirez L."/>
            <person name="Alfaro M."/>
            <person name="Sun H."/>
            <person name="Tritt A."/>
            <person name="Yoshinaga Y."/>
            <person name="Zwiers L.-H."/>
            <person name="Turgeon B."/>
            <person name="Goodwin S."/>
            <person name="Spatafora J."/>
            <person name="Crous P."/>
            <person name="Grigoriev I."/>
        </authorList>
    </citation>
    <scope>NUCLEOTIDE SEQUENCE</scope>
    <source>
        <strain evidence="3">CBS 130266</strain>
    </source>
</reference>
<dbReference type="Gene3D" id="3.40.50.1110">
    <property type="entry name" value="SGNH hydrolase"/>
    <property type="match status" value="1"/>
</dbReference>
<feature type="chain" id="PRO_5040495297" evidence="1">
    <location>
        <begin position="25"/>
        <end position="263"/>
    </location>
</feature>
<evidence type="ECO:0000313" key="4">
    <source>
        <dbReference type="Proteomes" id="UP000800235"/>
    </source>
</evidence>
<protein>
    <submittedName>
        <fullName evidence="3">GDSL-like Lipase/Acylhydrolase</fullName>
    </submittedName>
</protein>
<evidence type="ECO:0000256" key="1">
    <source>
        <dbReference type="SAM" id="SignalP"/>
    </source>
</evidence>
<dbReference type="Pfam" id="PF13472">
    <property type="entry name" value="Lipase_GDSL_2"/>
    <property type="match status" value="1"/>
</dbReference>
<keyword evidence="4" id="KW-1185">Reference proteome</keyword>
<comment type="caution">
    <text evidence="3">The sequence shown here is derived from an EMBL/GenBank/DDBJ whole genome shotgun (WGS) entry which is preliminary data.</text>
</comment>
<dbReference type="PANTHER" id="PTHR43695">
    <property type="entry name" value="PUTATIVE (AFU_ORTHOLOGUE AFUA_2G17250)-RELATED"/>
    <property type="match status" value="1"/>
</dbReference>
<dbReference type="OrthoDB" id="5041285at2759"/>
<dbReference type="InterPro" id="IPR037459">
    <property type="entry name" value="RhgT-like"/>
</dbReference>
<gene>
    <name evidence="3" type="ORF">EJ08DRAFT_724482</name>
</gene>
<dbReference type="CDD" id="cd01821">
    <property type="entry name" value="Rhamnogalacturan_acetylesterase_like"/>
    <property type="match status" value="1"/>
</dbReference>
<dbReference type="EMBL" id="MU007079">
    <property type="protein sequence ID" value="KAF2423677.1"/>
    <property type="molecule type" value="Genomic_DNA"/>
</dbReference>
<dbReference type="InterPro" id="IPR036514">
    <property type="entry name" value="SGNH_hydro_sf"/>
</dbReference>
<organism evidence="3 4">
    <name type="scientific">Tothia fuscella</name>
    <dbReference type="NCBI Taxonomy" id="1048955"/>
    <lineage>
        <taxon>Eukaryota</taxon>
        <taxon>Fungi</taxon>
        <taxon>Dikarya</taxon>
        <taxon>Ascomycota</taxon>
        <taxon>Pezizomycotina</taxon>
        <taxon>Dothideomycetes</taxon>
        <taxon>Pleosporomycetidae</taxon>
        <taxon>Venturiales</taxon>
        <taxon>Cylindrosympodiaceae</taxon>
        <taxon>Tothia</taxon>
    </lineage>
</organism>
<feature type="domain" description="SGNH hydrolase-type esterase" evidence="2">
    <location>
        <begin position="50"/>
        <end position="223"/>
    </location>
</feature>
<dbReference type="SUPFAM" id="SSF52266">
    <property type="entry name" value="SGNH hydrolase"/>
    <property type="match status" value="1"/>
</dbReference>
<evidence type="ECO:0000259" key="2">
    <source>
        <dbReference type="Pfam" id="PF13472"/>
    </source>
</evidence>
<dbReference type="Proteomes" id="UP000800235">
    <property type="component" value="Unassembled WGS sequence"/>
</dbReference>
<name>A0A9P4NJ23_9PEZI</name>